<dbReference type="Gene3D" id="3.40.190.10">
    <property type="entry name" value="Periplasmic binding protein-like II"/>
    <property type="match status" value="1"/>
</dbReference>
<dbReference type="SUPFAM" id="SSF53850">
    <property type="entry name" value="Periplasmic binding protein-like II"/>
    <property type="match status" value="1"/>
</dbReference>
<evidence type="ECO:0000313" key="2">
    <source>
        <dbReference type="Proteomes" id="UP001210865"/>
    </source>
</evidence>
<keyword evidence="2" id="KW-1185">Reference proteome</keyword>
<dbReference type="Pfam" id="PF12974">
    <property type="entry name" value="Phosphonate-bd"/>
    <property type="match status" value="1"/>
</dbReference>
<dbReference type="PANTHER" id="PTHR35841">
    <property type="entry name" value="PHOSPHONATES-BINDING PERIPLASMIC PROTEIN"/>
    <property type="match status" value="1"/>
</dbReference>
<protein>
    <submittedName>
        <fullName evidence="1">PhnD/SsuA/transferrin family substrate-binding protein</fullName>
    </submittedName>
</protein>
<dbReference type="Proteomes" id="UP001210865">
    <property type="component" value="Chromosome"/>
</dbReference>
<sequence length="270" mass="29041">MTGHVASLAMYDAPGLQSANDALWSAIAHHLRAAGLDDVPAGLDRTRSLEEIWDDPNLLLAQACGYPLATQWRGRLRYVATPHYKAAGCEGASHRSRIVVRRDEAAVALPELRGRRAAVNAENSNTGMNLFRTMAAPLATDGRFFGSVLITGSHHASIRAVAAGEADIAAIDCVTFAHLEREDPLSTRRLRTLAWSPPSPGLPLVTSAATSDAGLRILRRAVRQAIRDDANGASVDALLIAGVDVLRQSRYDALEKLAAHSTRRGYPELK</sequence>
<evidence type="ECO:0000313" key="1">
    <source>
        <dbReference type="EMBL" id="WBO23749.1"/>
    </source>
</evidence>
<dbReference type="RefSeq" id="WP_270078380.1">
    <property type="nucleotide sequence ID" value="NZ_CP115174.1"/>
</dbReference>
<accession>A0ABY7NQD0</accession>
<gene>
    <name evidence="1" type="ORF">PBT88_06400</name>
</gene>
<organism evidence="1 2">
    <name type="scientific">Sphingomonas abietis</name>
    <dbReference type="NCBI Taxonomy" id="3012344"/>
    <lineage>
        <taxon>Bacteria</taxon>
        <taxon>Pseudomonadati</taxon>
        <taxon>Pseudomonadota</taxon>
        <taxon>Alphaproteobacteria</taxon>
        <taxon>Sphingomonadales</taxon>
        <taxon>Sphingomonadaceae</taxon>
        <taxon>Sphingomonas</taxon>
    </lineage>
</organism>
<name>A0ABY7NQD0_9SPHN</name>
<proteinExistence type="predicted"/>
<dbReference type="EMBL" id="CP115174">
    <property type="protein sequence ID" value="WBO23749.1"/>
    <property type="molecule type" value="Genomic_DNA"/>
</dbReference>
<dbReference type="PANTHER" id="PTHR35841:SF1">
    <property type="entry name" value="PHOSPHONATES-BINDING PERIPLASMIC PROTEIN"/>
    <property type="match status" value="1"/>
</dbReference>
<reference evidence="1 2" key="1">
    <citation type="submission" date="2022-12" db="EMBL/GenBank/DDBJ databases">
        <title>Sphingomonas abieness sp. nov., an endophytic bacterium isolated from Abies koreana.</title>
        <authorList>
            <person name="Jiang L."/>
            <person name="Lee J."/>
        </authorList>
    </citation>
    <scope>NUCLEOTIDE SEQUENCE [LARGE SCALE GENOMIC DNA]</scope>
    <source>
        <strain evidence="2">PAMB 00755</strain>
    </source>
</reference>